<dbReference type="EMBL" id="KN847497">
    <property type="protein sequence ID" value="KIW13330.1"/>
    <property type="molecule type" value="Genomic_DNA"/>
</dbReference>
<dbReference type="AlphaFoldDB" id="A0A0D2B3S2"/>
<dbReference type="Proteomes" id="UP000053328">
    <property type="component" value="Unassembled WGS sequence"/>
</dbReference>
<evidence type="ECO:0000313" key="1">
    <source>
        <dbReference type="EMBL" id="KIW13330.1"/>
    </source>
</evidence>
<gene>
    <name evidence="1" type="ORF">PV08_08518</name>
</gene>
<organism evidence="1 2">
    <name type="scientific">Exophiala spinifera</name>
    <dbReference type="NCBI Taxonomy" id="91928"/>
    <lineage>
        <taxon>Eukaryota</taxon>
        <taxon>Fungi</taxon>
        <taxon>Dikarya</taxon>
        <taxon>Ascomycota</taxon>
        <taxon>Pezizomycotina</taxon>
        <taxon>Eurotiomycetes</taxon>
        <taxon>Chaetothyriomycetidae</taxon>
        <taxon>Chaetothyriales</taxon>
        <taxon>Herpotrichiellaceae</taxon>
        <taxon>Exophiala</taxon>
    </lineage>
</organism>
<dbReference type="GeneID" id="27335601"/>
<keyword evidence="2" id="KW-1185">Reference proteome</keyword>
<reference evidence="1 2" key="1">
    <citation type="submission" date="2015-01" db="EMBL/GenBank/DDBJ databases">
        <title>The Genome Sequence of Exophiala spinifera CBS89968.</title>
        <authorList>
            <consortium name="The Broad Institute Genomics Platform"/>
            <person name="Cuomo C."/>
            <person name="de Hoog S."/>
            <person name="Gorbushina A."/>
            <person name="Stielow B."/>
            <person name="Teixiera M."/>
            <person name="Abouelleil A."/>
            <person name="Chapman S.B."/>
            <person name="Priest M."/>
            <person name="Young S.K."/>
            <person name="Wortman J."/>
            <person name="Nusbaum C."/>
            <person name="Birren B."/>
        </authorList>
    </citation>
    <scope>NUCLEOTIDE SEQUENCE [LARGE SCALE GENOMIC DNA]</scope>
    <source>
        <strain evidence="1 2">CBS 89968</strain>
    </source>
</reference>
<proteinExistence type="predicted"/>
<protein>
    <submittedName>
        <fullName evidence="1">Uncharacterized protein</fullName>
    </submittedName>
</protein>
<dbReference type="HOGENOM" id="CLU_2922638_0_0_1"/>
<dbReference type="VEuPathDB" id="FungiDB:PV08_08518"/>
<name>A0A0D2B3S2_9EURO</name>
<evidence type="ECO:0000313" key="2">
    <source>
        <dbReference type="Proteomes" id="UP000053328"/>
    </source>
</evidence>
<sequence>MGNIENVAVLAVIARGTIGRPTFEALREALFVVMEENLFGMRHVRWEREKRPSTVFRDISG</sequence>
<accession>A0A0D2B3S2</accession>
<dbReference type="RefSeq" id="XP_016233546.1">
    <property type="nucleotide sequence ID" value="XM_016382843.1"/>
</dbReference>